<evidence type="ECO:0000259" key="2">
    <source>
        <dbReference type="Pfam" id="PF04773"/>
    </source>
</evidence>
<dbReference type="STRING" id="1817772.A2527_06340"/>
<dbReference type="AlphaFoldDB" id="A0A1F6GA20"/>
<dbReference type="Pfam" id="PF04773">
    <property type="entry name" value="FecR"/>
    <property type="match status" value="1"/>
</dbReference>
<dbReference type="Gene3D" id="2.60.120.1440">
    <property type="match status" value="1"/>
</dbReference>
<sequence>MKRTSLLLFFLFCLSGVSFAQEVGYLLLDWGSVKVTSGNKSKLYLEPNVKIPLNAKDEVHSSNNARGRIYLRGESEMIEVYAATLVKLADYSAAQTGLDMPVGKGRFVVAPKKGPARFQVRTANALIGVKGTDFMVQSQGANTLVLTLDGTVALSSLSEPGKVVELTKDLISSVNKSAAPTPPVKVNQTTKDSLLKKDGATAVDLGALDAAKVLNLSDSAKMPVELNQFAPSSNNSNKIKFTITN</sequence>
<feature type="signal peptide" evidence="1">
    <location>
        <begin position="1"/>
        <end position="20"/>
    </location>
</feature>
<dbReference type="EMBL" id="MFNE01000030">
    <property type="protein sequence ID" value="OGG94955.1"/>
    <property type="molecule type" value="Genomic_DNA"/>
</dbReference>
<organism evidence="3 4">
    <name type="scientific">Candidatus Lambdaproteobacteria bacterium RIFOXYD2_FULL_50_16</name>
    <dbReference type="NCBI Taxonomy" id="1817772"/>
    <lineage>
        <taxon>Bacteria</taxon>
        <taxon>Pseudomonadati</taxon>
        <taxon>Pseudomonadota</taxon>
        <taxon>Candidatus Lambdaproteobacteria</taxon>
    </lineage>
</organism>
<feature type="domain" description="FecR protein" evidence="2">
    <location>
        <begin position="58"/>
        <end position="152"/>
    </location>
</feature>
<accession>A0A1F6GA20</accession>
<evidence type="ECO:0000313" key="4">
    <source>
        <dbReference type="Proteomes" id="UP000178449"/>
    </source>
</evidence>
<evidence type="ECO:0000313" key="3">
    <source>
        <dbReference type="EMBL" id="OGG94955.1"/>
    </source>
</evidence>
<reference evidence="3 4" key="1">
    <citation type="journal article" date="2016" name="Nat. Commun.">
        <title>Thousands of microbial genomes shed light on interconnected biogeochemical processes in an aquifer system.</title>
        <authorList>
            <person name="Anantharaman K."/>
            <person name="Brown C.T."/>
            <person name="Hug L.A."/>
            <person name="Sharon I."/>
            <person name="Castelle C.J."/>
            <person name="Probst A.J."/>
            <person name="Thomas B.C."/>
            <person name="Singh A."/>
            <person name="Wilkins M.J."/>
            <person name="Karaoz U."/>
            <person name="Brodie E.L."/>
            <person name="Williams K.H."/>
            <person name="Hubbard S.S."/>
            <person name="Banfield J.F."/>
        </authorList>
    </citation>
    <scope>NUCLEOTIDE SEQUENCE [LARGE SCALE GENOMIC DNA]</scope>
</reference>
<name>A0A1F6GA20_9PROT</name>
<keyword evidence="1" id="KW-0732">Signal</keyword>
<dbReference type="Proteomes" id="UP000178449">
    <property type="component" value="Unassembled WGS sequence"/>
</dbReference>
<proteinExistence type="predicted"/>
<dbReference type="PANTHER" id="PTHR38731:SF1">
    <property type="entry name" value="FECR PROTEIN DOMAIN-CONTAINING PROTEIN"/>
    <property type="match status" value="1"/>
</dbReference>
<protein>
    <recommendedName>
        <fullName evidence="2">FecR protein domain-containing protein</fullName>
    </recommendedName>
</protein>
<evidence type="ECO:0000256" key="1">
    <source>
        <dbReference type="SAM" id="SignalP"/>
    </source>
</evidence>
<feature type="chain" id="PRO_5009524561" description="FecR protein domain-containing protein" evidence="1">
    <location>
        <begin position="21"/>
        <end position="245"/>
    </location>
</feature>
<comment type="caution">
    <text evidence="3">The sequence shown here is derived from an EMBL/GenBank/DDBJ whole genome shotgun (WGS) entry which is preliminary data.</text>
</comment>
<dbReference type="PANTHER" id="PTHR38731">
    <property type="entry name" value="LIPL45-RELATED LIPOPROTEIN-RELATED"/>
    <property type="match status" value="1"/>
</dbReference>
<gene>
    <name evidence="3" type="ORF">A2527_06340</name>
</gene>
<dbReference type="InterPro" id="IPR006860">
    <property type="entry name" value="FecR"/>
</dbReference>